<dbReference type="PANTHER" id="PTHR46036:SF5">
    <property type="entry name" value="LACTOYLGLUTATHIONE LYASE"/>
    <property type="match status" value="1"/>
</dbReference>
<accession>A0A3B1D396</accession>
<dbReference type="PROSITE" id="PS00934">
    <property type="entry name" value="GLYOXALASE_I_1"/>
    <property type="match status" value="1"/>
</dbReference>
<feature type="domain" description="VOC" evidence="2">
    <location>
        <begin position="2"/>
        <end position="124"/>
    </location>
</feature>
<gene>
    <name evidence="3" type="ORF">MNBD_NITROSPIRAE01-430</name>
</gene>
<dbReference type="InterPro" id="IPR037523">
    <property type="entry name" value="VOC_core"/>
</dbReference>
<dbReference type="InterPro" id="IPR029068">
    <property type="entry name" value="Glyas_Bleomycin-R_OHBP_Dase"/>
</dbReference>
<keyword evidence="3" id="KW-0456">Lyase</keyword>
<evidence type="ECO:0000313" key="3">
    <source>
        <dbReference type="EMBL" id="VAX29470.1"/>
    </source>
</evidence>
<dbReference type="GO" id="GO:0019243">
    <property type="term" value="P:methylglyoxal catabolic process to D-lactate via S-lactoyl-glutathione"/>
    <property type="evidence" value="ECO:0007669"/>
    <property type="project" value="TreeGrafter"/>
</dbReference>
<keyword evidence="1" id="KW-0479">Metal-binding</keyword>
<evidence type="ECO:0000259" key="2">
    <source>
        <dbReference type="PROSITE" id="PS51819"/>
    </source>
</evidence>
<dbReference type="GO" id="GO:0046872">
    <property type="term" value="F:metal ion binding"/>
    <property type="evidence" value="ECO:0007669"/>
    <property type="project" value="UniProtKB-KW"/>
</dbReference>
<sequence>MKFLHTRIRVGALQRSIDFYCKHFGFQIKNRSKRSPSGNHVVHLELPGNAHQLELTWSADYEVKVPEDLMHLAIGVDDLIAFCHQLEKGGIEIWPNNWQKEFVSGKRMAFIDDPDGYEIELLEGEPSSFLEETS</sequence>
<dbReference type="AlphaFoldDB" id="A0A3B1D396"/>
<dbReference type="Gene3D" id="3.10.180.10">
    <property type="entry name" value="2,3-Dihydroxybiphenyl 1,2-Dioxygenase, domain 1"/>
    <property type="match status" value="1"/>
</dbReference>
<reference evidence="3" key="1">
    <citation type="submission" date="2018-06" db="EMBL/GenBank/DDBJ databases">
        <authorList>
            <person name="Zhirakovskaya E."/>
        </authorList>
    </citation>
    <scope>NUCLEOTIDE SEQUENCE</scope>
</reference>
<dbReference type="GO" id="GO:0005737">
    <property type="term" value="C:cytoplasm"/>
    <property type="evidence" value="ECO:0007669"/>
    <property type="project" value="TreeGrafter"/>
</dbReference>
<proteinExistence type="predicted"/>
<evidence type="ECO:0000256" key="1">
    <source>
        <dbReference type="ARBA" id="ARBA00022723"/>
    </source>
</evidence>
<dbReference type="SUPFAM" id="SSF54593">
    <property type="entry name" value="Glyoxalase/Bleomycin resistance protein/Dihydroxybiphenyl dioxygenase"/>
    <property type="match status" value="1"/>
</dbReference>
<dbReference type="EMBL" id="UOGF01000050">
    <property type="protein sequence ID" value="VAX29470.1"/>
    <property type="molecule type" value="Genomic_DNA"/>
</dbReference>
<protein>
    <submittedName>
        <fullName evidence="3">Lactoylglutathione lyase</fullName>
        <ecNumber evidence="3">4.4.1.5</ecNumber>
    </submittedName>
</protein>
<dbReference type="PANTHER" id="PTHR46036">
    <property type="entry name" value="LACTOYLGLUTATHIONE LYASE"/>
    <property type="match status" value="1"/>
</dbReference>
<dbReference type="InterPro" id="IPR004360">
    <property type="entry name" value="Glyas_Fos-R_dOase_dom"/>
</dbReference>
<name>A0A3B1D396_9ZZZZ</name>
<dbReference type="PROSITE" id="PS51819">
    <property type="entry name" value="VOC"/>
    <property type="match status" value="1"/>
</dbReference>
<dbReference type="InterPro" id="IPR018146">
    <property type="entry name" value="Glyoxalase_1_CS"/>
</dbReference>
<dbReference type="EC" id="4.4.1.5" evidence="3"/>
<organism evidence="3">
    <name type="scientific">hydrothermal vent metagenome</name>
    <dbReference type="NCBI Taxonomy" id="652676"/>
    <lineage>
        <taxon>unclassified sequences</taxon>
        <taxon>metagenomes</taxon>
        <taxon>ecological metagenomes</taxon>
    </lineage>
</organism>
<dbReference type="GO" id="GO:0004462">
    <property type="term" value="F:lactoylglutathione lyase activity"/>
    <property type="evidence" value="ECO:0007669"/>
    <property type="project" value="UniProtKB-EC"/>
</dbReference>
<dbReference type="Pfam" id="PF00903">
    <property type="entry name" value="Glyoxalase"/>
    <property type="match status" value="1"/>
</dbReference>